<dbReference type="SUPFAM" id="SSF56300">
    <property type="entry name" value="Metallo-dependent phosphatases"/>
    <property type="match status" value="1"/>
</dbReference>
<dbReference type="GO" id="GO:0005737">
    <property type="term" value="C:cytoplasm"/>
    <property type="evidence" value="ECO:0007669"/>
    <property type="project" value="TreeGrafter"/>
</dbReference>
<evidence type="ECO:0000259" key="2">
    <source>
        <dbReference type="Pfam" id="PF12850"/>
    </source>
</evidence>
<proteinExistence type="inferred from homology"/>
<dbReference type="InterPro" id="IPR024654">
    <property type="entry name" value="Calcineurin-like_PHP_lpxH"/>
</dbReference>
<dbReference type="Gene3D" id="3.60.21.10">
    <property type="match status" value="1"/>
</dbReference>
<name>A0A419ENQ9_9BACT</name>
<comment type="caution">
    <text evidence="3">The sequence shown here is derived from an EMBL/GenBank/DDBJ whole genome shotgun (WGS) entry which is preliminary data.</text>
</comment>
<gene>
    <name evidence="3" type="ORF">C4532_19650</name>
</gene>
<dbReference type="GO" id="GO:0016791">
    <property type="term" value="F:phosphatase activity"/>
    <property type="evidence" value="ECO:0007669"/>
    <property type="project" value="TreeGrafter"/>
</dbReference>
<reference evidence="3 4" key="1">
    <citation type="journal article" date="2017" name="ISME J.">
        <title>Energy and carbon metabolisms in a deep terrestrial subsurface fluid microbial community.</title>
        <authorList>
            <person name="Momper L."/>
            <person name="Jungbluth S.P."/>
            <person name="Lee M.D."/>
            <person name="Amend J.P."/>
        </authorList>
    </citation>
    <scope>NUCLEOTIDE SEQUENCE [LARGE SCALE GENOMIC DNA]</scope>
    <source>
        <strain evidence="3">SURF_17</strain>
    </source>
</reference>
<dbReference type="PANTHER" id="PTHR42850:SF2">
    <property type="entry name" value="BLL5683 PROTEIN"/>
    <property type="match status" value="1"/>
</dbReference>
<dbReference type="InterPro" id="IPR011152">
    <property type="entry name" value="Pesterase_MJ0912"/>
</dbReference>
<dbReference type="EMBL" id="QZKI01000142">
    <property type="protein sequence ID" value="RJP64311.1"/>
    <property type="molecule type" value="Genomic_DNA"/>
</dbReference>
<organism evidence="3 4">
    <name type="scientific">Candidatus Abyssobacteria bacterium SURF_17</name>
    <dbReference type="NCBI Taxonomy" id="2093361"/>
    <lineage>
        <taxon>Bacteria</taxon>
        <taxon>Pseudomonadati</taxon>
        <taxon>Candidatus Hydrogenedentota</taxon>
        <taxon>Candidatus Abyssobacteria</taxon>
    </lineage>
</organism>
<accession>A0A419ENQ9</accession>
<dbReference type="Pfam" id="PF12850">
    <property type="entry name" value="Metallophos_2"/>
    <property type="match status" value="1"/>
</dbReference>
<dbReference type="InterPro" id="IPR050126">
    <property type="entry name" value="Ap4A_hydrolase"/>
</dbReference>
<comment type="similarity">
    <text evidence="1">Belongs to the metallophosphoesterase superfamily. YfcE family.</text>
</comment>
<dbReference type="Proteomes" id="UP000285961">
    <property type="component" value="Unassembled WGS sequence"/>
</dbReference>
<protein>
    <submittedName>
        <fullName evidence="3">Metallophosphoesterase</fullName>
    </submittedName>
</protein>
<dbReference type="AlphaFoldDB" id="A0A419ENQ9"/>
<sequence>MKLAVISDIHSNLHALTVVLEEIEKRKVESIFALGDLVGYNAFPSEVVDIMLKREIASIMGNHDIVCCGLENPIWFNTAAREASLWTRKVLSDESKRFLSGLPNEMMVRERLYAVHGSPQSRDDYLMDLMDALNNFRHLPDKTINICLYGHTHIPAIFSEHGPSHDSIHSGKHMLDVRTRYFINPGSVGQPRDGDPRASFGILDTEEVSIEIIRVEYDIQAAMQAVVKAGLPQFLADRLQVGA</sequence>
<dbReference type="PIRSF" id="PIRSF000883">
    <property type="entry name" value="Pesterase_MJ0912"/>
    <property type="match status" value="1"/>
</dbReference>
<dbReference type="PANTHER" id="PTHR42850">
    <property type="entry name" value="METALLOPHOSPHOESTERASE"/>
    <property type="match status" value="1"/>
</dbReference>
<evidence type="ECO:0000313" key="3">
    <source>
        <dbReference type="EMBL" id="RJP64311.1"/>
    </source>
</evidence>
<dbReference type="InterPro" id="IPR029052">
    <property type="entry name" value="Metallo-depent_PP-like"/>
</dbReference>
<feature type="domain" description="Calcineurin-like phosphoesterase" evidence="2">
    <location>
        <begin position="1"/>
        <end position="207"/>
    </location>
</feature>
<evidence type="ECO:0000256" key="1">
    <source>
        <dbReference type="ARBA" id="ARBA00008950"/>
    </source>
</evidence>
<evidence type="ECO:0000313" key="4">
    <source>
        <dbReference type="Proteomes" id="UP000285961"/>
    </source>
</evidence>